<accession>A0ABR1S3J0</accession>
<feature type="region of interest" description="Disordered" evidence="1">
    <location>
        <begin position="334"/>
        <end position="363"/>
    </location>
</feature>
<dbReference type="Proteomes" id="UP001396898">
    <property type="component" value="Unassembled WGS sequence"/>
</dbReference>
<protein>
    <recommendedName>
        <fullName evidence="2">Clr5 domain-containing protein</fullName>
    </recommendedName>
</protein>
<reference evidence="3 4" key="1">
    <citation type="submission" date="2023-01" db="EMBL/GenBank/DDBJ databases">
        <title>Analysis of 21 Apiospora genomes using comparative genomics revels a genus with tremendous synthesis potential of carbohydrate active enzymes and secondary metabolites.</title>
        <authorList>
            <person name="Sorensen T."/>
        </authorList>
    </citation>
    <scope>NUCLEOTIDE SEQUENCE [LARGE SCALE GENOMIC DNA]</scope>
    <source>
        <strain evidence="3 4">CBS 20057</strain>
    </source>
</reference>
<comment type="caution">
    <text evidence="3">The sequence shown here is derived from an EMBL/GenBank/DDBJ whole genome shotgun (WGS) entry which is preliminary data.</text>
</comment>
<dbReference type="Pfam" id="PF14420">
    <property type="entry name" value="Clr5"/>
    <property type="match status" value="1"/>
</dbReference>
<name>A0ABR1S3J0_9PEZI</name>
<organism evidence="3 4">
    <name type="scientific">Apiospora marii</name>
    <dbReference type="NCBI Taxonomy" id="335849"/>
    <lineage>
        <taxon>Eukaryota</taxon>
        <taxon>Fungi</taxon>
        <taxon>Dikarya</taxon>
        <taxon>Ascomycota</taxon>
        <taxon>Pezizomycotina</taxon>
        <taxon>Sordariomycetes</taxon>
        <taxon>Xylariomycetidae</taxon>
        <taxon>Amphisphaeriales</taxon>
        <taxon>Apiosporaceae</taxon>
        <taxon>Apiospora</taxon>
    </lineage>
</organism>
<sequence length="533" mass="58937">MSMSVADPHLAQRAKVAWATDGDWNEHRETITRLYWDENKPLKEVSSIMREEHGFHATDRMFKMRFSAWGLQKNLKKLDLQKIASEAYLTKKPKLPVIRGRQLGSRRLQQRLKKANSCSKEQLQTASSNQVLQCIRLASPGSAGAAEKSIQAILEYTESRFRTKAWHVDGEYDFNQDTANAWWLNIKTAHSDIENGKFTARGFKLLNELFAGYGQLIQQQHPQTILASIAGYALLSTVDTALGESLLNYIAGLSSIKLGATHPYTRIWANLRNTRAAQHTVSTLITAHFDVISIHAPGNNRFRLASLIQILAGLKAAGMISFESAYAALAAIAHSSPSPSGSKRKKKQLKCEDEETTPEPTGPDAFWTQLARRYLCKFLLDSGRPLEAERQMLAIEASHMASGSDTDYVAYLQIKVLVCAALGRTAESEATCRLAYDVTRRGGTLHTEYLTDSYATLLEESYRRRGDHAAADAFRAECEGHYDEMLAGGLIDRAAWGRLNRGRALEGAEGDEAEAAVRGIGETVEGAGEGDEG</sequence>
<dbReference type="PANTHER" id="PTHR38788:SF3">
    <property type="entry name" value="CLR5 DOMAIN-CONTAINING PROTEIN"/>
    <property type="match status" value="1"/>
</dbReference>
<evidence type="ECO:0000313" key="4">
    <source>
        <dbReference type="Proteomes" id="UP001396898"/>
    </source>
</evidence>
<evidence type="ECO:0000313" key="3">
    <source>
        <dbReference type="EMBL" id="KAK8026417.1"/>
    </source>
</evidence>
<keyword evidence="4" id="KW-1185">Reference proteome</keyword>
<feature type="domain" description="Clr5" evidence="2">
    <location>
        <begin position="21"/>
        <end position="73"/>
    </location>
</feature>
<gene>
    <name evidence="3" type="ORF">PG991_003473</name>
</gene>
<dbReference type="EMBL" id="JAQQWI010000007">
    <property type="protein sequence ID" value="KAK8026417.1"/>
    <property type="molecule type" value="Genomic_DNA"/>
</dbReference>
<proteinExistence type="predicted"/>
<evidence type="ECO:0000256" key="1">
    <source>
        <dbReference type="SAM" id="MobiDB-lite"/>
    </source>
</evidence>
<dbReference type="PANTHER" id="PTHR38788">
    <property type="entry name" value="CLR5 DOMAIN-CONTAINING PROTEIN"/>
    <property type="match status" value="1"/>
</dbReference>
<evidence type="ECO:0000259" key="2">
    <source>
        <dbReference type="Pfam" id="PF14420"/>
    </source>
</evidence>
<dbReference type="InterPro" id="IPR025676">
    <property type="entry name" value="Clr5_dom"/>
</dbReference>